<dbReference type="Gene3D" id="3.40.50.300">
    <property type="entry name" value="P-loop containing nucleotide triphosphate hydrolases"/>
    <property type="match status" value="1"/>
</dbReference>
<comment type="caution">
    <text evidence="2">The sequence shown here is derived from an EMBL/GenBank/DDBJ whole genome shotgun (WGS) entry which is preliminary data.</text>
</comment>
<sequence>MAATNLPKQEVEQQLTEDQKLEQDEDKRELEVHMSQLGHTTVAHNDHDISNTPLFNKAMQKKHPELFTQYGLLASDSNKIASNSGPDVLPGSDQDPRIFFNIQSPSSAFICGSQGSGKSYTLSCLLENCLMKSNQSKLETPLAALVCHYDSFISDEGGSPCEAAYLASGAGIEVKVLCSPANLQAMKETYKSITGIKVEKFLIDQKDLNTERMLMLMGVGADTVPLPLYLQKIMQLLREDRIARQRSKMPFDYAKFKTKIDRFAKTNGQIAPLAQRLDLLKSCLAINAGKDAGANWNLQPGTLTIVDLSCPCVTSASACAFFSIGISLCLEKRDKKVGSIIALDEAHKYLTSTDDADKLTDTLLCSVRMQRHLGTRVFISTQEPTVSTALLSLCTITIVHRFSSPAWLQVLKSHLAGIDTSQRQDNGEKMKQDVFKEIVNLRTGEALCFAPTAMVGGGKEVEETLGAKYLKIKIRKRLTKDGGESVQALAIRSAGSNVTDRGD</sequence>
<gene>
    <name evidence="2" type="ORF">BJ878DRAFT_557412</name>
</gene>
<reference evidence="2" key="1">
    <citation type="journal article" date="2021" name="IMA Fungus">
        <title>Genomic characterization of three marine fungi, including Emericellopsis atlantica sp. nov. with signatures of a generalist lifestyle and marine biomass degradation.</title>
        <authorList>
            <person name="Hagestad O.C."/>
            <person name="Hou L."/>
            <person name="Andersen J.H."/>
            <person name="Hansen E.H."/>
            <person name="Altermark B."/>
            <person name="Li C."/>
            <person name="Kuhnert E."/>
            <person name="Cox R.J."/>
            <person name="Crous P.W."/>
            <person name="Spatafora J.W."/>
            <person name="Lail K."/>
            <person name="Amirebrahimi M."/>
            <person name="Lipzen A."/>
            <person name="Pangilinan J."/>
            <person name="Andreopoulos W."/>
            <person name="Hayes R.D."/>
            <person name="Ng V."/>
            <person name="Grigoriev I.V."/>
            <person name="Jackson S.A."/>
            <person name="Sutton T.D.S."/>
            <person name="Dobson A.D.W."/>
            <person name="Rama T."/>
        </authorList>
    </citation>
    <scope>NUCLEOTIDE SEQUENCE</scope>
    <source>
        <strain evidence="2">TRa3180A</strain>
    </source>
</reference>
<dbReference type="InterPro" id="IPR027417">
    <property type="entry name" value="P-loop_NTPase"/>
</dbReference>
<protein>
    <submittedName>
        <fullName evidence="2">Uncharacterized protein</fullName>
    </submittedName>
</protein>
<evidence type="ECO:0000256" key="1">
    <source>
        <dbReference type="SAM" id="MobiDB-lite"/>
    </source>
</evidence>
<keyword evidence="3" id="KW-1185">Reference proteome</keyword>
<name>A0A9P8CCL5_9HELO</name>
<organism evidence="2 3">
    <name type="scientific">Calycina marina</name>
    <dbReference type="NCBI Taxonomy" id="1763456"/>
    <lineage>
        <taxon>Eukaryota</taxon>
        <taxon>Fungi</taxon>
        <taxon>Dikarya</taxon>
        <taxon>Ascomycota</taxon>
        <taxon>Pezizomycotina</taxon>
        <taxon>Leotiomycetes</taxon>
        <taxon>Helotiales</taxon>
        <taxon>Pezizellaceae</taxon>
        <taxon>Calycina</taxon>
    </lineage>
</organism>
<accession>A0A9P8CCL5</accession>
<dbReference type="OrthoDB" id="2316594at2759"/>
<dbReference type="SUPFAM" id="SSF52540">
    <property type="entry name" value="P-loop containing nucleoside triphosphate hydrolases"/>
    <property type="match status" value="1"/>
</dbReference>
<feature type="region of interest" description="Disordered" evidence="1">
    <location>
        <begin position="1"/>
        <end position="26"/>
    </location>
</feature>
<dbReference type="EMBL" id="MU254163">
    <property type="protein sequence ID" value="KAG9241740.1"/>
    <property type="molecule type" value="Genomic_DNA"/>
</dbReference>
<dbReference type="AlphaFoldDB" id="A0A9P8CCL5"/>
<proteinExistence type="predicted"/>
<dbReference type="Proteomes" id="UP000887226">
    <property type="component" value="Unassembled WGS sequence"/>
</dbReference>
<feature type="compositionally biased region" description="Basic and acidic residues" evidence="1">
    <location>
        <begin position="17"/>
        <end position="26"/>
    </location>
</feature>
<evidence type="ECO:0000313" key="2">
    <source>
        <dbReference type="EMBL" id="KAG9241740.1"/>
    </source>
</evidence>
<evidence type="ECO:0000313" key="3">
    <source>
        <dbReference type="Proteomes" id="UP000887226"/>
    </source>
</evidence>